<evidence type="ECO:0000313" key="2">
    <source>
        <dbReference type="EMBL" id="QBZ80956.1"/>
    </source>
</evidence>
<evidence type="ECO:0000256" key="1">
    <source>
        <dbReference type="SAM" id="MobiDB-lite"/>
    </source>
</evidence>
<proteinExistence type="predicted"/>
<dbReference type="Proteomes" id="UP001237152">
    <property type="component" value="Segment"/>
</dbReference>
<dbReference type="EMBL" id="MK174290">
    <property type="protein sequence ID" value="QBZ80956.1"/>
    <property type="molecule type" value="Genomic_DNA"/>
</dbReference>
<sequence length="118" mass="13438">MAVGGCPLRFDQSHKPHDQEHHLLYPTLDQPPNRPFIRERQYLEALRDAIAQAARTASRACPCDVFCNKNGRRVLCAQFRAFLNKRDGRTHKQKRTSASCTNYGLSVGDKKASTQRLQ</sequence>
<evidence type="ECO:0000313" key="3">
    <source>
        <dbReference type="Proteomes" id="UP001237152"/>
    </source>
</evidence>
<reference evidence="2" key="1">
    <citation type="journal article" date="2019" name="Front. Microbiol.">
        <title>Pandoravirus Celtis Illustrates the Microevolution Processes at Work in the Giant Pandoraviridae Genomes.</title>
        <authorList>
            <person name="Legendre M."/>
            <person name="Alempic J.M."/>
            <person name="Philippe N."/>
            <person name="Lartigue A."/>
            <person name="Jeudy S."/>
            <person name="Poirot O."/>
            <person name="Ta N.T."/>
            <person name="Nin S."/>
            <person name="Coute Y."/>
            <person name="Abergel C."/>
            <person name="Claverie J.M."/>
        </authorList>
    </citation>
    <scope>NUCLEOTIDE SEQUENCE</scope>
</reference>
<name>A0A4D6EGN7_9VIRU</name>
<organism evidence="2 3">
    <name type="scientific">Pandoravirus celtis</name>
    <dbReference type="NCBI Taxonomy" id="2568002"/>
    <lineage>
        <taxon>Viruses</taxon>
        <taxon>Pandoravirus</taxon>
    </lineage>
</organism>
<feature type="compositionally biased region" description="Basic and acidic residues" evidence="1">
    <location>
        <begin position="11"/>
        <end position="23"/>
    </location>
</feature>
<feature type="region of interest" description="Disordered" evidence="1">
    <location>
        <begin position="1"/>
        <end position="32"/>
    </location>
</feature>
<accession>A0A4D6EGN7</accession>
<protein>
    <submittedName>
        <fullName evidence="2">Uncharacterized protein</fullName>
    </submittedName>
</protein>
<gene>
    <name evidence="2" type="ORF">pclt_cds_358</name>
</gene>